<organism evidence="3">
    <name type="scientific">Rosellinia necatrix</name>
    <name type="common">White root-rot fungus</name>
    <dbReference type="NCBI Taxonomy" id="77044"/>
    <lineage>
        <taxon>Eukaryota</taxon>
        <taxon>Fungi</taxon>
        <taxon>Dikarya</taxon>
        <taxon>Ascomycota</taxon>
        <taxon>Pezizomycotina</taxon>
        <taxon>Sordariomycetes</taxon>
        <taxon>Xylariomycetidae</taxon>
        <taxon>Xylariales</taxon>
        <taxon>Xylariaceae</taxon>
        <taxon>Rosellinia</taxon>
    </lineage>
</organism>
<evidence type="ECO:0000256" key="1">
    <source>
        <dbReference type="SAM" id="MobiDB-lite"/>
    </source>
</evidence>
<dbReference type="PANTHER" id="PTHR13138">
    <property type="entry name" value="PROTEIN LIN1"/>
    <property type="match status" value="1"/>
</dbReference>
<accession>A0A1W2TCL9</accession>
<dbReference type="AlphaFoldDB" id="A0A1W2TCL9"/>
<feature type="compositionally biased region" description="Basic and acidic residues" evidence="1">
    <location>
        <begin position="121"/>
        <end position="131"/>
    </location>
</feature>
<sequence length="467" mass="51804">MASRFSGARPKRAGENYARQHHNAEPDSKKVRFDVRNPSALAPDAADEDDEAADVFLEADADVIRGSAATKRGAVNIDGYDSDSDQEELGTLHTSKAKKKKKDADEDMDDMFAEDDDDDAAAAKDDTADGKKSKKEVHFMSTGDIEGEEGESKSGGRIRLDGGVESSDDDEEAIALAIQEEAVDDEVGAGGRKKHAPKLEAFNLKAESEEGRFDEAGNFVRRAVDPDAVHDRWLEGLSKKDMRRAAEAHERREAEQRRRRREEDGALTADLLRSLIAHLERGETALEALARLGRAHKKTAGAQKKAVPKWKQKRAARKSGTAMDVDEADEGADSAKGKEPQDPEQARVKDAIDAITDAADKLLGRDRPDVYDRERERLIREYVRETDEEWVEPTRPQQQQPAAHESAAAAAAKMWEYRWTDGRDGADKQGPFDGHMMKAWQDAGYFGEGVEFREVGDDIWSRTVDFV</sequence>
<dbReference type="Gene3D" id="3.30.1490.40">
    <property type="match status" value="1"/>
</dbReference>
<reference evidence="3" key="1">
    <citation type="submission" date="2016-03" db="EMBL/GenBank/DDBJ databases">
        <title>Draft genome sequence of Rosellinia necatrix.</title>
        <authorList>
            <person name="Kanematsu S."/>
        </authorList>
    </citation>
    <scope>NUCLEOTIDE SEQUENCE [LARGE SCALE GENOMIC DNA]</scope>
    <source>
        <strain evidence="3">W97</strain>
    </source>
</reference>
<keyword evidence="4" id="KW-1185">Reference proteome</keyword>
<evidence type="ECO:0000313" key="4">
    <source>
        <dbReference type="Proteomes" id="UP000054516"/>
    </source>
</evidence>
<name>A0A1W2TCL9_ROSNE</name>
<feature type="region of interest" description="Disordered" evidence="1">
    <location>
        <begin position="238"/>
        <end position="265"/>
    </location>
</feature>
<dbReference type="PROSITE" id="PS50829">
    <property type="entry name" value="GYF"/>
    <property type="match status" value="1"/>
</dbReference>
<feature type="compositionally biased region" description="Basic and acidic residues" evidence="1">
    <location>
        <begin position="238"/>
        <end position="264"/>
    </location>
</feature>
<feature type="domain" description="GYF" evidence="2">
    <location>
        <begin position="412"/>
        <end position="467"/>
    </location>
</feature>
<dbReference type="SUPFAM" id="SSF55277">
    <property type="entry name" value="GYF domain"/>
    <property type="match status" value="1"/>
</dbReference>
<gene>
    <name evidence="3" type="ORF">SAMD00023353_1300090</name>
</gene>
<dbReference type="EMBL" id="DF977458">
    <property type="protein sequence ID" value="GAP85711.1"/>
    <property type="molecule type" value="Genomic_DNA"/>
</dbReference>
<feature type="region of interest" description="Disordered" evidence="1">
    <location>
        <begin position="295"/>
        <end position="346"/>
    </location>
</feature>
<feature type="region of interest" description="Disordered" evidence="1">
    <location>
        <begin position="1"/>
        <end position="49"/>
    </location>
</feature>
<dbReference type="OMA" id="GENTNFY"/>
<feature type="compositionally biased region" description="Basic and acidic residues" evidence="1">
    <location>
        <begin position="333"/>
        <end position="346"/>
    </location>
</feature>
<evidence type="ECO:0000313" key="3">
    <source>
        <dbReference type="EMBL" id="GAP85711.1"/>
    </source>
</evidence>
<dbReference type="Proteomes" id="UP000054516">
    <property type="component" value="Unassembled WGS sequence"/>
</dbReference>
<dbReference type="GO" id="GO:0005682">
    <property type="term" value="C:U5 snRNP"/>
    <property type="evidence" value="ECO:0007669"/>
    <property type="project" value="InterPro"/>
</dbReference>
<dbReference type="Pfam" id="PF02213">
    <property type="entry name" value="GYF"/>
    <property type="match status" value="1"/>
</dbReference>
<feature type="compositionally biased region" description="Basic and acidic residues" evidence="1">
    <location>
        <begin position="150"/>
        <end position="162"/>
    </location>
</feature>
<dbReference type="InterPro" id="IPR035445">
    <property type="entry name" value="GYF-like_dom_sf"/>
</dbReference>
<dbReference type="InterPro" id="IPR039905">
    <property type="entry name" value="CD2BP2/Lin1"/>
</dbReference>
<feature type="compositionally biased region" description="Basic and acidic residues" evidence="1">
    <location>
        <begin position="22"/>
        <end position="35"/>
    </location>
</feature>
<feature type="compositionally biased region" description="Basic residues" evidence="1">
    <location>
        <begin position="306"/>
        <end position="317"/>
    </location>
</feature>
<protein>
    <submittedName>
        <fullName evidence="3">Putative lin1 family protein</fullName>
    </submittedName>
</protein>
<dbReference type="PANTHER" id="PTHR13138:SF3">
    <property type="entry name" value="CD2 ANTIGEN CYTOPLASMIC TAIL-BINDING PROTEIN 2"/>
    <property type="match status" value="1"/>
</dbReference>
<feature type="compositionally biased region" description="Acidic residues" evidence="1">
    <location>
        <begin position="105"/>
        <end position="120"/>
    </location>
</feature>
<dbReference type="OrthoDB" id="331341at2759"/>
<evidence type="ECO:0000259" key="2">
    <source>
        <dbReference type="PROSITE" id="PS50829"/>
    </source>
</evidence>
<dbReference type="STRING" id="77044.A0A1W2TCL9"/>
<proteinExistence type="predicted"/>
<feature type="region of interest" description="Disordered" evidence="1">
    <location>
        <begin position="68"/>
        <end position="170"/>
    </location>
</feature>
<dbReference type="InterPro" id="IPR003169">
    <property type="entry name" value="GYF"/>
</dbReference>